<feature type="chain" id="PRO_5045354079" evidence="1">
    <location>
        <begin position="21"/>
        <end position="187"/>
    </location>
</feature>
<evidence type="ECO:0000256" key="1">
    <source>
        <dbReference type="SAM" id="SignalP"/>
    </source>
</evidence>
<reference evidence="2 3" key="1">
    <citation type="submission" date="2024-02" db="EMBL/GenBank/DDBJ databases">
        <authorList>
            <person name="Chen Y."/>
            <person name="Shah S."/>
            <person name="Dougan E. K."/>
            <person name="Thang M."/>
            <person name="Chan C."/>
        </authorList>
    </citation>
    <scope>NUCLEOTIDE SEQUENCE [LARGE SCALE GENOMIC DNA]</scope>
</reference>
<comment type="caution">
    <text evidence="2">The sequence shown here is derived from an EMBL/GenBank/DDBJ whole genome shotgun (WGS) entry which is preliminary data.</text>
</comment>
<accession>A0ABP0KR73</accession>
<protein>
    <submittedName>
        <fullName evidence="2">Uncharacterized protein</fullName>
    </submittedName>
</protein>
<proteinExistence type="predicted"/>
<dbReference type="Proteomes" id="UP001642484">
    <property type="component" value="Unassembled WGS sequence"/>
</dbReference>
<evidence type="ECO:0000313" key="3">
    <source>
        <dbReference type="Proteomes" id="UP001642484"/>
    </source>
</evidence>
<feature type="signal peptide" evidence="1">
    <location>
        <begin position="1"/>
        <end position="20"/>
    </location>
</feature>
<name>A0ABP0KR73_9DINO</name>
<gene>
    <name evidence="2" type="ORF">CCMP2556_LOCUS17184</name>
</gene>
<keyword evidence="1" id="KW-0732">Signal</keyword>
<dbReference type="EMBL" id="CAXAMN010009446">
    <property type="protein sequence ID" value="CAK9028683.1"/>
    <property type="molecule type" value="Genomic_DNA"/>
</dbReference>
<evidence type="ECO:0000313" key="2">
    <source>
        <dbReference type="EMBL" id="CAK9028683.1"/>
    </source>
</evidence>
<sequence length="187" mass="22235">MPRVRWWRIWWLWLPRGGSVETPPLPEHVNLTDWREVVWDASFCWDQDWTFFQCCRNGRDLDVLPGILQGLAKVRGHPDCWQPPEEGPVYHDNCCVLNANLDKVPRFDHMIWQIRMPETEQILNVVQGQVLETWETHRARQNFVSYQHMFRQGVSGVGSIARKLILFCCIWQNFLWPWKHQVTGTAI</sequence>
<organism evidence="2 3">
    <name type="scientific">Durusdinium trenchii</name>
    <dbReference type="NCBI Taxonomy" id="1381693"/>
    <lineage>
        <taxon>Eukaryota</taxon>
        <taxon>Sar</taxon>
        <taxon>Alveolata</taxon>
        <taxon>Dinophyceae</taxon>
        <taxon>Suessiales</taxon>
        <taxon>Symbiodiniaceae</taxon>
        <taxon>Durusdinium</taxon>
    </lineage>
</organism>
<keyword evidence="3" id="KW-1185">Reference proteome</keyword>